<feature type="transmembrane region" description="Helical" evidence="2">
    <location>
        <begin position="225"/>
        <end position="244"/>
    </location>
</feature>
<feature type="transmembrane region" description="Helical" evidence="2">
    <location>
        <begin position="256"/>
        <end position="277"/>
    </location>
</feature>
<feature type="region of interest" description="Disordered" evidence="1">
    <location>
        <begin position="1"/>
        <end position="21"/>
    </location>
</feature>
<sequence>MSAPAAPGDVALGASPSARRPGDATGSAARLALLIPGGVALLLGLDAALLLLGLPAPVTLDRLPDVHGPLMVFGFIGTLISLERAVAMRRWWGYLSPALLGLGGILMITSLPPAIAQSLVVAGFGVQCLLYVAIWRRQAAAAIAIQSLGAVLVLASGILWLGGVPVATLVPSITGYLVLTIVGERVELARIVRLSRRALLLVQSASLGVTMGVLASLLWPEFGHPLLGVSLLGVIVWLLRYDVATRLVRARGLPRYIAICLLAGYVWLAVASVAWVFAGATLEGAAYDAVLHAVFLGFTMSMIMAHAPVILPAVLRRPLPYRPMLYIPVALLHVSLVARIGFGDGLGAHQLVTWGGATNVAAVLLFVVLAAASAIMGPPKRTAKNAAQNAAQNSGQSRAQKQEVAG</sequence>
<evidence type="ECO:0000256" key="2">
    <source>
        <dbReference type="SAM" id="Phobius"/>
    </source>
</evidence>
<feature type="transmembrane region" description="Helical" evidence="2">
    <location>
        <begin position="323"/>
        <end position="342"/>
    </location>
</feature>
<dbReference type="Proteomes" id="UP000317998">
    <property type="component" value="Unassembled WGS sequence"/>
</dbReference>
<evidence type="ECO:0000313" key="3">
    <source>
        <dbReference type="EMBL" id="TQL45052.1"/>
    </source>
</evidence>
<feature type="transmembrane region" description="Helical" evidence="2">
    <location>
        <begin position="66"/>
        <end position="82"/>
    </location>
</feature>
<gene>
    <name evidence="3" type="ORF">FB562_2464</name>
</gene>
<comment type="caution">
    <text evidence="3">The sequence shown here is derived from an EMBL/GenBank/DDBJ whole genome shotgun (WGS) entry which is preliminary data.</text>
</comment>
<feature type="transmembrane region" description="Helical" evidence="2">
    <location>
        <begin position="31"/>
        <end position="54"/>
    </location>
</feature>
<accession>A0A542YAL5</accession>
<dbReference type="EMBL" id="VFOM01000003">
    <property type="protein sequence ID" value="TQL45052.1"/>
    <property type="molecule type" value="Genomic_DNA"/>
</dbReference>
<keyword evidence="2" id="KW-0812">Transmembrane</keyword>
<keyword evidence="2" id="KW-0472">Membrane</keyword>
<feature type="region of interest" description="Disordered" evidence="1">
    <location>
        <begin position="384"/>
        <end position="406"/>
    </location>
</feature>
<evidence type="ECO:0000256" key="1">
    <source>
        <dbReference type="SAM" id="MobiDB-lite"/>
    </source>
</evidence>
<dbReference type="AlphaFoldDB" id="A0A542YAL5"/>
<reference evidence="3 4" key="1">
    <citation type="submission" date="2019-06" db="EMBL/GenBank/DDBJ databases">
        <title>Sequencing the genomes of 1000 actinobacteria strains.</title>
        <authorList>
            <person name="Klenk H.-P."/>
        </authorList>
    </citation>
    <scope>NUCLEOTIDE SEQUENCE [LARGE SCALE GENOMIC DNA]</scope>
    <source>
        <strain evidence="3 4">DSM 26477</strain>
    </source>
</reference>
<keyword evidence="4" id="KW-1185">Reference proteome</keyword>
<evidence type="ECO:0000313" key="4">
    <source>
        <dbReference type="Proteomes" id="UP000317998"/>
    </source>
</evidence>
<keyword evidence="2" id="KW-1133">Transmembrane helix</keyword>
<proteinExistence type="predicted"/>
<feature type="transmembrane region" description="Helical" evidence="2">
    <location>
        <begin position="289"/>
        <end position="311"/>
    </location>
</feature>
<name>A0A542YAL5_9MICO</name>
<feature type="transmembrane region" description="Helical" evidence="2">
    <location>
        <begin position="141"/>
        <end position="160"/>
    </location>
</feature>
<protein>
    <submittedName>
        <fullName evidence="3">Uncharacterized protein</fullName>
    </submittedName>
</protein>
<feature type="transmembrane region" description="Helical" evidence="2">
    <location>
        <begin position="354"/>
        <end position="375"/>
    </location>
</feature>
<feature type="transmembrane region" description="Helical" evidence="2">
    <location>
        <begin position="114"/>
        <end position="134"/>
    </location>
</feature>
<feature type="transmembrane region" description="Helical" evidence="2">
    <location>
        <begin position="91"/>
        <end position="108"/>
    </location>
</feature>
<organism evidence="3 4">
    <name type="scientific">Homoserinimonas aerilata</name>
    <dbReference type="NCBI Taxonomy" id="1162970"/>
    <lineage>
        <taxon>Bacteria</taxon>
        <taxon>Bacillati</taxon>
        <taxon>Actinomycetota</taxon>
        <taxon>Actinomycetes</taxon>
        <taxon>Micrococcales</taxon>
        <taxon>Microbacteriaceae</taxon>
        <taxon>Homoserinimonas</taxon>
    </lineage>
</organism>
<dbReference type="RefSeq" id="WP_221625418.1">
    <property type="nucleotide sequence ID" value="NZ_VFOM01000003.1"/>
</dbReference>
<feature type="compositionally biased region" description="Low complexity" evidence="1">
    <location>
        <begin position="384"/>
        <end position="399"/>
    </location>
</feature>